<evidence type="ECO:0000313" key="1">
    <source>
        <dbReference type="EMBL" id="EWS81740.1"/>
    </source>
</evidence>
<sequence length="495" mass="50649">MAASPTQCAPVGTLFDAQARGRFLSGAIGGVNLDNVAAVEGAHAQAVAGTPIDEESAGLDVSVLNTLNLSLGGLTGAVSDILTIVAAQDAGVLNQYAYANEAAEGTNTGEIGASGAVNQASGALTLDTGSSNPPELGSIDLRSLLQQVAGDNSVTQLLSYISDLRLNIGALAGRAYMDSLCVEPDVDQVERDYLIAYLRLVVESDLVGQLLTTLNEVLPTLTISTSAVWSILQGVPLLGGLLSALGQSALEVTATVDLAQLTGEPIPDDVNSALRIDFEDGTITLDVASLLGGAYTGDISEFLNELSPNTRLFVDAGLPGGAVVALTDSWVDGLIERLKDLVFVSVRAGSVTGLGATGLLIEGTLRQFLEGGATATFRLLGASINLGALLNPLLASIGDLVQDTLDTLLNDSALLDTALGGVNELLAALFDVLSGVLSITVNAQNDASGTIPSYYQAITPAGRYDVAALHLEILGIANLLNLSLARGSVGENTPR</sequence>
<dbReference type="PATRIC" id="fig|396014.3.peg.1411"/>
<dbReference type="NCBIfam" id="NF033766">
    <property type="entry name" value="choice_anch_G"/>
    <property type="match status" value="1"/>
</dbReference>
<gene>
    <name evidence="1" type="ORF">BF93_15350</name>
</gene>
<comment type="caution">
    <text evidence="1">The sequence shown here is derived from an EMBL/GenBank/DDBJ whole genome shotgun (WGS) entry which is preliminary data.</text>
</comment>
<accession>Z9JTM8</accession>
<dbReference type="HOGENOM" id="CLU_550606_0_0_11"/>
<reference evidence="1 2" key="1">
    <citation type="submission" date="2014-02" db="EMBL/GenBank/DDBJ databases">
        <title>Genome sequence of Brachybacterium phenoliresistens strain W13A50.</title>
        <authorList>
            <person name="Wang X."/>
        </authorList>
    </citation>
    <scope>NUCLEOTIDE SEQUENCE [LARGE SCALE GENOMIC DNA]</scope>
    <source>
        <strain evidence="1 2">W13A50</strain>
    </source>
</reference>
<evidence type="ECO:0008006" key="3">
    <source>
        <dbReference type="Google" id="ProtNLM"/>
    </source>
</evidence>
<dbReference type="EMBL" id="JDYK01000006">
    <property type="protein sequence ID" value="EWS81740.1"/>
    <property type="molecule type" value="Genomic_DNA"/>
</dbReference>
<proteinExistence type="predicted"/>
<organism evidence="1 2">
    <name type="scientific">Brachybacterium phenoliresistens</name>
    <dbReference type="NCBI Taxonomy" id="396014"/>
    <lineage>
        <taxon>Bacteria</taxon>
        <taxon>Bacillati</taxon>
        <taxon>Actinomycetota</taxon>
        <taxon>Actinomycetes</taxon>
        <taxon>Micrococcales</taxon>
        <taxon>Dermabacteraceae</taxon>
        <taxon>Brachybacterium</taxon>
    </lineage>
</organism>
<protein>
    <recommendedName>
        <fullName evidence="3">Choice-of-anchor G family protein</fullName>
    </recommendedName>
</protein>
<dbReference type="Proteomes" id="UP000023067">
    <property type="component" value="Unassembled WGS sequence"/>
</dbReference>
<keyword evidence="2" id="KW-1185">Reference proteome</keyword>
<name>Z9JTM8_9MICO</name>
<dbReference type="eggNOG" id="ENOG5030IYS">
    <property type="taxonomic scope" value="Bacteria"/>
</dbReference>
<dbReference type="STRING" id="396014.BF93_15350"/>
<dbReference type="AlphaFoldDB" id="Z9JTM8"/>
<dbReference type="OrthoDB" id="5143151at2"/>
<dbReference type="InterPro" id="IPR047900">
    <property type="entry name" value="Choice_anch_G"/>
</dbReference>
<evidence type="ECO:0000313" key="2">
    <source>
        <dbReference type="Proteomes" id="UP000023067"/>
    </source>
</evidence>